<gene>
    <name evidence="13" type="ORF">A1sIA56_02320</name>
</gene>
<protein>
    <recommendedName>
        <fullName evidence="6 10">Riboflavin synthase</fullName>
        <ecNumber evidence="5 10">2.5.1.9</ecNumber>
    </recommendedName>
</protein>
<evidence type="ECO:0000256" key="6">
    <source>
        <dbReference type="ARBA" id="ARBA00013950"/>
    </source>
</evidence>
<dbReference type="NCBIfam" id="NF006767">
    <property type="entry name" value="PRK09289.1"/>
    <property type="match status" value="1"/>
</dbReference>
<reference evidence="13 14" key="1">
    <citation type="submission" date="2016-07" db="EMBL/GenBank/DDBJ databases">
        <title>High microdiversification within the ubiquitous acI lineage of Actinobacteria.</title>
        <authorList>
            <person name="Neuenschwander S.M."/>
            <person name="Salcher M."/>
            <person name="Ghai R."/>
            <person name="Pernthaler J."/>
        </authorList>
    </citation>
    <scope>NUCLEOTIDE SEQUENCE [LARGE SCALE GENOMIC DNA]</scope>
    <source>
        <strain evidence="13">MMS-IA-56</strain>
    </source>
</reference>
<dbReference type="GO" id="GO:0004746">
    <property type="term" value="F:riboflavin synthase activity"/>
    <property type="evidence" value="ECO:0007669"/>
    <property type="project" value="UniProtKB-UniRule"/>
</dbReference>
<evidence type="ECO:0000256" key="7">
    <source>
        <dbReference type="ARBA" id="ARBA00022619"/>
    </source>
</evidence>
<comment type="pathway">
    <text evidence="3">Cofactor biosynthesis; riboflavin biosynthesis; riboflavin from 2-hydroxy-3-oxobutyl phosphate and 5-amino-6-(D-ribitylamino)uracil: step 2/2.</text>
</comment>
<dbReference type="CDD" id="cd00402">
    <property type="entry name" value="Riboflavin_synthase_like"/>
    <property type="match status" value="1"/>
</dbReference>
<dbReference type="Pfam" id="PF00677">
    <property type="entry name" value="Lum_binding"/>
    <property type="match status" value="2"/>
</dbReference>
<dbReference type="InterPro" id="IPR026017">
    <property type="entry name" value="Lumazine-bd_dom"/>
</dbReference>
<dbReference type="NCBIfam" id="NF009566">
    <property type="entry name" value="PRK13020.1"/>
    <property type="match status" value="1"/>
</dbReference>
<dbReference type="EMBL" id="CP016773">
    <property type="protein sequence ID" value="ASY15756.1"/>
    <property type="molecule type" value="Genomic_DNA"/>
</dbReference>
<dbReference type="PIRSF" id="PIRSF000498">
    <property type="entry name" value="Riboflavin_syn_A"/>
    <property type="match status" value="1"/>
</dbReference>
<evidence type="ECO:0000256" key="9">
    <source>
        <dbReference type="ARBA" id="ARBA00022737"/>
    </source>
</evidence>
<dbReference type="PANTHER" id="PTHR21098:SF12">
    <property type="entry name" value="RIBOFLAVIN SYNTHASE"/>
    <property type="match status" value="1"/>
</dbReference>
<organism evidence="13 14">
    <name type="scientific">Candidatus Planktophila sulfonica</name>
    <dbReference type="NCBI Taxonomy" id="1884904"/>
    <lineage>
        <taxon>Bacteria</taxon>
        <taxon>Bacillati</taxon>
        <taxon>Actinomycetota</taxon>
        <taxon>Actinomycetes</taxon>
        <taxon>Candidatus Nanopelagicales</taxon>
        <taxon>Candidatus Nanopelagicaceae</taxon>
        <taxon>Candidatus Planktophila</taxon>
    </lineage>
</organism>
<sequence length="203" mass="21245">MFTGLITELGTVQSIERGESSAIFTIKAPESVQDLAIGDSIAVNGTCLTATSLSADSFTADVMVQTLSLTSLGQLEVGSPVNLELAAQMDMRMGGHIVQGHVDGTGTVAQLAPGEKWAQFDVVALDHLTKYVVAQGSITLDGVSLTVGGIDDATNTITVWLIPETLAKTNLSTKKAGDLINIEVDILAKYVERLISKGVARGE</sequence>
<dbReference type="InterPro" id="IPR017938">
    <property type="entry name" value="Riboflavin_synthase-like_b-brl"/>
</dbReference>
<accession>A0A249KG84</accession>
<feature type="domain" description="Lumazine-binding" evidence="12">
    <location>
        <begin position="1"/>
        <end position="96"/>
    </location>
</feature>
<proteinExistence type="predicted"/>
<evidence type="ECO:0000256" key="10">
    <source>
        <dbReference type="NCBIfam" id="TIGR00187"/>
    </source>
</evidence>
<dbReference type="PANTHER" id="PTHR21098">
    <property type="entry name" value="RIBOFLAVIN SYNTHASE ALPHA CHAIN"/>
    <property type="match status" value="1"/>
</dbReference>
<evidence type="ECO:0000259" key="12">
    <source>
        <dbReference type="PROSITE" id="PS51177"/>
    </source>
</evidence>
<keyword evidence="9" id="KW-0677">Repeat</keyword>
<dbReference type="InterPro" id="IPR001783">
    <property type="entry name" value="Lumazine-bd"/>
</dbReference>
<evidence type="ECO:0000256" key="5">
    <source>
        <dbReference type="ARBA" id="ARBA00012827"/>
    </source>
</evidence>
<dbReference type="InterPro" id="IPR023366">
    <property type="entry name" value="ATP_synth_asu-like_sf"/>
</dbReference>
<dbReference type="AlphaFoldDB" id="A0A249KG84"/>
<dbReference type="FunFam" id="2.40.30.20:FF:000004">
    <property type="entry name" value="Riboflavin synthase, alpha subunit"/>
    <property type="match status" value="1"/>
</dbReference>
<comment type="subunit">
    <text evidence="4">Homotrimer.</text>
</comment>
<feature type="repeat" description="Lumazine-binding" evidence="11">
    <location>
        <begin position="1"/>
        <end position="96"/>
    </location>
</feature>
<evidence type="ECO:0000256" key="2">
    <source>
        <dbReference type="ARBA" id="ARBA00002803"/>
    </source>
</evidence>
<comment type="catalytic activity">
    <reaction evidence="1">
        <text>2 6,7-dimethyl-8-(1-D-ribityl)lumazine + H(+) = 5-amino-6-(D-ribitylamino)uracil + riboflavin</text>
        <dbReference type="Rhea" id="RHEA:20772"/>
        <dbReference type="ChEBI" id="CHEBI:15378"/>
        <dbReference type="ChEBI" id="CHEBI:15934"/>
        <dbReference type="ChEBI" id="CHEBI:57986"/>
        <dbReference type="ChEBI" id="CHEBI:58201"/>
        <dbReference type="EC" id="2.5.1.9"/>
    </reaction>
</comment>
<keyword evidence="14" id="KW-1185">Reference proteome</keyword>
<evidence type="ECO:0000256" key="1">
    <source>
        <dbReference type="ARBA" id="ARBA00000968"/>
    </source>
</evidence>
<dbReference type="RefSeq" id="WP_095673351.1">
    <property type="nucleotide sequence ID" value="NZ_CP016773.1"/>
</dbReference>
<dbReference type="FunFam" id="2.40.30.20:FF:000003">
    <property type="entry name" value="Riboflavin synthase, alpha subunit"/>
    <property type="match status" value="1"/>
</dbReference>
<dbReference type="KEGG" id="psuf:A1sIA56_02320"/>
<dbReference type="NCBIfam" id="TIGR00187">
    <property type="entry name" value="ribE"/>
    <property type="match status" value="1"/>
</dbReference>
<evidence type="ECO:0000313" key="14">
    <source>
        <dbReference type="Proteomes" id="UP000217215"/>
    </source>
</evidence>
<dbReference type="EC" id="2.5.1.9" evidence="5 10"/>
<evidence type="ECO:0000313" key="13">
    <source>
        <dbReference type="EMBL" id="ASY15756.1"/>
    </source>
</evidence>
<dbReference type="GO" id="GO:0009231">
    <property type="term" value="P:riboflavin biosynthetic process"/>
    <property type="evidence" value="ECO:0007669"/>
    <property type="project" value="UniProtKB-KW"/>
</dbReference>
<keyword evidence="8" id="KW-0808">Transferase</keyword>
<name>A0A249KG84_9ACTN</name>
<feature type="repeat" description="Lumazine-binding" evidence="11">
    <location>
        <begin position="97"/>
        <end position="195"/>
    </location>
</feature>
<dbReference type="OrthoDB" id="9788537at2"/>
<evidence type="ECO:0000256" key="3">
    <source>
        <dbReference type="ARBA" id="ARBA00004887"/>
    </source>
</evidence>
<evidence type="ECO:0000256" key="11">
    <source>
        <dbReference type="PROSITE-ProRule" id="PRU00524"/>
    </source>
</evidence>
<keyword evidence="7" id="KW-0686">Riboflavin biosynthesis</keyword>
<feature type="domain" description="Lumazine-binding" evidence="12">
    <location>
        <begin position="97"/>
        <end position="195"/>
    </location>
</feature>
<evidence type="ECO:0000256" key="8">
    <source>
        <dbReference type="ARBA" id="ARBA00022679"/>
    </source>
</evidence>
<comment type="function">
    <text evidence="2">Catalyzes the dismutation of two molecules of 6,7-dimethyl-8-ribityllumazine, resulting in the formation of riboflavin and 5-amino-6-(D-ribitylamino)uracil.</text>
</comment>
<dbReference type="PROSITE" id="PS51177">
    <property type="entry name" value="LUMAZINE_BIND"/>
    <property type="match status" value="2"/>
</dbReference>
<dbReference type="SUPFAM" id="SSF63380">
    <property type="entry name" value="Riboflavin synthase domain-like"/>
    <property type="match status" value="2"/>
</dbReference>
<evidence type="ECO:0000256" key="4">
    <source>
        <dbReference type="ARBA" id="ARBA00011233"/>
    </source>
</evidence>
<dbReference type="Proteomes" id="UP000217215">
    <property type="component" value="Chromosome"/>
</dbReference>
<dbReference type="Gene3D" id="2.40.30.20">
    <property type="match status" value="2"/>
</dbReference>